<protein>
    <submittedName>
        <fullName evidence="2">Uncharacterized protein</fullName>
    </submittedName>
</protein>
<evidence type="ECO:0000256" key="1">
    <source>
        <dbReference type="SAM" id="MobiDB-lite"/>
    </source>
</evidence>
<feature type="compositionally biased region" description="Basic and acidic residues" evidence="1">
    <location>
        <begin position="99"/>
        <end position="125"/>
    </location>
</feature>
<evidence type="ECO:0000313" key="3">
    <source>
        <dbReference type="Proteomes" id="UP000789595"/>
    </source>
</evidence>
<reference evidence="2" key="1">
    <citation type="submission" date="2021-11" db="EMBL/GenBank/DDBJ databases">
        <authorList>
            <consortium name="Genoscope - CEA"/>
            <person name="William W."/>
        </authorList>
    </citation>
    <scope>NUCLEOTIDE SEQUENCE</scope>
</reference>
<feature type="compositionally biased region" description="Basic and acidic residues" evidence="1">
    <location>
        <begin position="194"/>
        <end position="204"/>
    </location>
</feature>
<keyword evidence="3" id="KW-1185">Reference proteome</keyword>
<evidence type="ECO:0000313" key="2">
    <source>
        <dbReference type="EMBL" id="CAH0372400.1"/>
    </source>
</evidence>
<comment type="caution">
    <text evidence="2">The sequence shown here is derived from an EMBL/GenBank/DDBJ whole genome shotgun (WGS) entry which is preliminary data.</text>
</comment>
<dbReference type="EMBL" id="CAKKNE010000003">
    <property type="protein sequence ID" value="CAH0372400.1"/>
    <property type="molecule type" value="Genomic_DNA"/>
</dbReference>
<feature type="region of interest" description="Disordered" evidence="1">
    <location>
        <begin position="275"/>
        <end position="354"/>
    </location>
</feature>
<sequence>MTSEVLDGPPHEPLDLLLEALKVVAPLHRRVDVCRAVVVRVREQRDDRDEDRLHAEHGPPAQVRRLALVVRVVAGRVQDRDADLAVGVDVRVPHLRAEGHRGRHDREVLGKLERRAEPARNDNVEGARFASDRGPPPTVSSRPSSEGSSGVKTPRTKRRRPITSENVRYRCEPRQIPAKGRKTRTSNSEARPVGSDERCREGPKNRAGANEGKIRHCELHAALVQRPVGPDDHDLPRVHVVVVREADGDALGRVLRQGQQLALEDLPPVVRLVAHPRGRRRGPRPPPGLRAAGPVGFGPRRAAPPGASTRPPRGVPARVQTPGRPREESKFESAPPSVQRPRCGGPASDWRGKI</sequence>
<proteinExistence type="predicted"/>
<accession>A0A8J2WZJ0</accession>
<organism evidence="2 3">
    <name type="scientific">Pelagomonas calceolata</name>
    <dbReference type="NCBI Taxonomy" id="35677"/>
    <lineage>
        <taxon>Eukaryota</taxon>
        <taxon>Sar</taxon>
        <taxon>Stramenopiles</taxon>
        <taxon>Ochrophyta</taxon>
        <taxon>Pelagophyceae</taxon>
        <taxon>Pelagomonadales</taxon>
        <taxon>Pelagomonadaceae</taxon>
        <taxon>Pelagomonas</taxon>
    </lineage>
</organism>
<name>A0A8J2WZJ0_9STRA</name>
<feature type="compositionally biased region" description="Low complexity" evidence="1">
    <location>
        <begin position="140"/>
        <end position="153"/>
    </location>
</feature>
<dbReference type="AlphaFoldDB" id="A0A8J2WZJ0"/>
<dbReference type="Proteomes" id="UP000789595">
    <property type="component" value="Unassembled WGS sequence"/>
</dbReference>
<gene>
    <name evidence="2" type="ORF">PECAL_3P23930</name>
</gene>
<feature type="region of interest" description="Disordered" evidence="1">
    <location>
        <begin position="99"/>
        <end position="209"/>
    </location>
</feature>